<protein>
    <submittedName>
        <fullName evidence="11">Cellulose synthase-like protein G2</fullName>
    </submittedName>
</protein>
<dbReference type="SUPFAM" id="SSF53448">
    <property type="entry name" value="Nucleotide-diphospho-sugar transferases"/>
    <property type="match status" value="1"/>
</dbReference>
<evidence type="ECO:0000256" key="3">
    <source>
        <dbReference type="ARBA" id="ARBA00022679"/>
    </source>
</evidence>
<dbReference type="InterPro" id="IPR005150">
    <property type="entry name" value="Cellulose_synth"/>
</dbReference>
<feature type="binding site" evidence="9">
    <location>
        <position position="280"/>
    </location>
    <ligand>
        <name>Mn(2+)</name>
        <dbReference type="ChEBI" id="CHEBI:29035"/>
    </ligand>
</feature>
<evidence type="ECO:0000256" key="1">
    <source>
        <dbReference type="ARBA" id="ARBA00004127"/>
    </source>
</evidence>
<feature type="binding site" evidence="8">
    <location>
        <position position="115"/>
    </location>
    <ligand>
        <name>UDP-alpha-D-glucose</name>
        <dbReference type="ChEBI" id="CHEBI:58885"/>
    </ligand>
</feature>
<name>A0A834W2K9_9FABA</name>
<keyword evidence="12" id="KW-1185">Reference proteome</keyword>
<evidence type="ECO:0000256" key="5">
    <source>
        <dbReference type="ARBA" id="ARBA00022989"/>
    </source>
</evidence>
<evidence type="ECO:0000256" key="10">
    <source>
        <dbReference type="SAM" id="Phobius"/>
    </source>
</evidence>
<proteinExistence type="predicted"/>
<evidence type="ECO:0000313" key="11">
    <source>
        <dbReference type="EMBL" id="KAF7807005.1"/>
    </source>
</evidence>
<evidence type="ECO:0000256" key="8">
    <source>
        <dbReference type="PIRSR" id="PIRSR605150-2"/>
    </source>
</evidence>
<organism evidence="11 12">
    <name type="scientific">Senna tora</name>
    <dbReference type="NCBI Taxonomy" id="362788"/>
    <lineage>
        <taxon>Eukaryota</taxon>
        <taxon>Viridiplantae</taxon>
        <taxon>Streptophyta</taxon>
        <taxon>Embryophyta</taxon>
        <taxon>Tracheophyta</taxon>
        <taxon>Spermatophyta</taxon>
        <taxon>Magnoliopsida</taxon>
        <taxon>eudicotyledons</taxon>
        <taxon>Gunneridae</taxon>
        <taxon>Pentapetalae</taxon>
        <taxon>rosids</taxon>
        <taxon>fabids</taxon>
        <taxon>Fabales</taxon>
        <taxon>Fabaceae</taxon>
        <taxon>Caesalpinioideae</taxon>
        <taxon>Cassia clade</taxon>
        <taxon>Senna</taxon>
    </lineage>
</organism>
<dbReference type="EMBL" id="JAAIUW010000012">
    <property type="protein sequence ID" value="KAF7807005.1"/>
    <property type="molecule type" value="Genomic_DNA"/>
</dbReference>
<feature type="transmembrane region" description="Helical" evidence="10">
    <location>
        <begin position="56"/>
        <end position="76"/>
    </location>
</feature>
<dbReference type="GO" id="GO:0016760">
    <property type="term" value="F:cellulose synthase (UDP-forming) activity"/>
    <property type="evidence" value="ECO:0007669"/>
    <property type="project" value="InterPro"/>
</dbReference>
<dbReference type="InterPro" id="IPR029044">
    <property type="entry name" value="Nucleotide-diphossugar_trans"/>
</dbReference>
<keyword evidence="5 10" id="KW-1133">Transmembrane helix</keyword>
<gene>
    <name evidence="11" type="ORF">G2W53_039166</name>
</gene>
<evidence type="ECO:0000256" key="9">
    <source>
        <dbReference type="PIRSR" id="PIRSR605150-3"/>
    </source>
</evidence>
<keyword evidence="4 10" id="KW-0812">Transmembrane</keyword>
<feature type="binding site" evidence="9">
    <location>
        <position position="304"/>
    </location>
    <ligand>
        <name>Mn(2+)</name>
        <dbReference type="ChEBI" id="CHEBI:29035"/>
    </ligand>
</feature>
<dbReference type="GO" id="GO:0071555">
    <property type="term" value="P:cell wall organization"/>
    <property type="evidence" value="ECO:0007669"/>
    <property type="project" value="UniProtKB-KW"/>
</dbReference>
<dbReference type="GO" id="GO:0016020">
    <property type="term" value="C:membrane"/>
    <property type="evidence" value="ECO:0007669"/>
    <property type="project" value="InterPro"/>
</dbReference>
<dbReference type="Pfam" id="PF03552">
    <property type="entry name" value="Cellulose_synt"/>
    <property type="match status" value="2"/>
</dbReference>
<dbReference type="OrthoDB" id="72851at2759"/>
<feature type="binding site" evidence="8">
    <location>
        <position position="145"/>
    </location>
    <ligand>
        <name>UDP-alpha-D-glucose</name>
        <dbReference type="ChEBI" id="CHEBI:58885"/>
    </ligand>
</feature>
<keyword evidence="7" id="KW-0961">Cell wall biogenesis/degradation</keyword>
<evidence type="ECO:0000313" key="12">
    <source>
        <dbReference type="Proteomes" id="UP000634136"/>
    </source>
</evidence>
<comment type="subcellular location">
    <subcellularLocation>
        <location evidence="1">Endomembrane system</location>
        <topology evidence="1">Multi-pass membrane protein</topology>
    </subcellularLocation>
</comment>
<keyword evidence="2" id="KW-0328">Glycosyltransferase</keyword>
<dbReference type="Proteomes" id="UP000634136">
    <property type="component" value="Unassembled WGS sequence"/>
</dbReference>
<reference evidence="11" key="1">
    <citation type="submission" date="2020-09" db="EMBL/GenBank/DDBJ databases">
        <title>Genome-Enabled Discovery of Anthraquinone Biosynthesis in Senna tora.</title>
        <authorList>
            <person name="Kang S.-H."/>
            <person name="Pandey R.P."/>
            <person name="Lee C.-M."/>
            <person name="Sim J.-S."/>
            <person name="Jeong J.-T."/>
            <person name="Choi B.-S."/>
            <person name="Jung M."/>
            <person name="Ginzburg D."/>
            <person name="Zhao K."/>
            <person name="Won S.Y."/>
            <person name="Oh T.-J."/>
            <person name="Yu Y."/>
            <person name="Kim N.-H."/>
            <person name="Lee O.R."/>
            <person name="Lee T.-H."/>
            <person name="Bashyal P."/>
            <person name="Kim T.-S."/>
            <person name="Lee W.-H."/>
            <person name="Kawkins C."/>
            <person name="Kim C.-K."/>
            <person name="Kim J.S."/>
            <person name="Ahn B.O."/>
            <person name="Rhee S.Y."/>
            <person name="Sohng J.K."/>
        </authorList>
    </citation>
    <scope>NUCLEOTIDE SEQUENCE</scope>
    <source>
        <tissue evidence="11">Leaf</tissue>
    </source>
</reference>
<feature type="transmembrane region" description="Helical" evidence="10">
    <location>
        <begin position="27"/>
        <end position="50"/>
    </location>
</feature>
<evidence type="ECO:0000256" key="6">
    <source>
        <dbReference type="ARBA" id="ARBA00023136"/>
    </source>
</evidence>
<dbReference type="GO" id="GO:0012505">
    <property type="term" value="C:endomembrane system"/>
    <property type="evidence" value="ECO:0007669"/>
    <property type="project" value="UniProtKB-SubCell"/>
</dbReference>
<evidence type="ECO:0000256" key="2">
    <source>
        <dbReference type="ARBA" id="ARBA00022676"/>
    </source>
</evidence>
<keyword evidence="3" id="KW-0808">Transferase</keyword>
<keyword evidence="6 10" id="KW-0472">Membrane</keyword>
<accession>A0A834W2K9</accession>
<sequence length="476" mass="55309">MEEAYLPHPLNIYHVQKFQSFINRIHILLHSTSLLFLFYYRLCFLFQGGANRKTPFFLWLLIFLSETILSFIWILGIGYRWRPVSRAVFPERLPEEDDELLPPIDVFICTVDPTKEPTEDVMNTVLSAMSLDYPPDRLHVYVSDDGGSSETLRGMREAWRFARWWLPFCRKYKIKRCCPKVYFSDAACEISDDGDNSGDNIEFVAEKRKIKKKYDAFVEEIMRVKESRDICGGAISHDHPSLIEVIEEDNSDEEEGEKVKLPHLVYVCREKRPSHPHNFKAGALNVLLRVSAVMSNAPYFLALDCDMFCNDPTSARKALCFHLDPKISKSLAFVQFPHKFQNITNNDIYDNAELIQLQQKFGSSNEFIKALKQSYTPNLVKEALVEETKLLASCNYEIGTKWGQEVGFFYASVVEDVLTGTFETFTRSTHNWRVIPKMDKRAKDMDDEINHMPSLWMFGCFAKETWFKRSLFLAHQ</sequence>
<dbReference type="AlphaFoldDB" id="A0A834W2K9"/>
<comment type="caution">
    <text evidence="11">The sequence shown here is derived from an EMBL/GenBank/DDBJ whole genome shotgun (WGS) entry which is preliminary data.</text>
</comment>
<evidence type="ECO:0000256" key="4">
    <source>
        <dbReference type="ARBA" id="ARBA00022692"/>
    </source>
</evidence>
<dbReference type="GO" id="GO:0030244">
    <property type="term" value="P:cellulose biosynthetic process"/>
    <property type="evidence" value="ECO:0007669"/>
    <property type="project" value="InterPro"/>
</dbReference>
<dbReference type="PANTHER" id="PTHR13301">
    <property type="entry name" value="X-BOX TRANSCRIPTION FACTOR-RELATED"/>
    <property type="match status" value="1"/>
</dbReference>
<evidence type="ECO:0000256" key="7">
    <source>
        <dbReference type="ARBA" id="ARBA00023316"/>
    </source>
</evidence>
<feature type="binding site" evidence="8">
    <location>
        <position position="116"/>
    </location>
    <ligand>
        <name>UDP-alpha-D-glucose</name>
        <dbReference type="ChEBI" id="CHEBI:58885"/>
    </ligand>
</feature>
<dbReference type="FunFam" id="3.90.550.10:FF:000194">
    <property type="entry name" value="Cellulose synthase-like protein G2 isoform A"/>
    <property type="match status" value="1"/>
</dbReference>
<dbReference type="Gene3D" id="3.90.550.10">
    <property type="entry name" value="Spore Coat Polysaccharide Biosynthesis Protein SpsA, Chain A"/>
    <property type="match status" value="2"/>
</dbReference>